<comment type="caution">
    <text evidence="2">The sequence shown here is derived from an EMBL/GenBank/DDBJ whole genome shotgun (WGS) entry which is preliminary data.</text>
</comment>
<dbReference type="AlphaFoldDB" id="A0AA88DTH2"/>
<dbReference type="EMBL" id="BTGU01000110">
    <property type="protein sequence ID" value="GMN61361.1"/>
    <property type="molecule type" value="Genomic_DNA"/>
</dbReference>
<sequence length="111" mass="12615">MGVRVRLRDGDRVGFQVGIGFQDKVEGRVEGRVGFRNMNWVAGSGYKTEIEVRVRFWDEVGLRDGGWGRVSGKGRDQVSRLGFKMRVGVWKPDLNPRPETKTQKPTPTRVL</sequence>
<evidence type="ECO:0000313" key="2">
    <source>
        <dbReference type="EMBL" id="GMN61361.1"/>
    </source>
</evidence>
<organism evidence="2 3">
    <name type="scientific">Ficus carica</name>
    <name type="common">Common fig</name>
    <dbReference type="NCBI Taxonomy" id="3494"/>
    <lineage>
        <taxon>Eukaryota</taxon>
        <taxon>Viridiplantae</taxon>
        <taxon>Streptophyta</taxon>
        <taxon>Embryophyta</taxon>
        <taxon>Tracheophyta</taxon>
        <taxon>Spermatophyta</taxon>
        <taxon>Magnoliopsida</taxon>
        <taxon>eudicotyledons</taxon>
        <taxon>Gunneridae</taxon>
        <taxon>Pentapetalae</taxon>
        <taxon>rosids</taxon>
        <taxon>fabids</taxon>
        <taxon>Rosales</taxon>
        <taxon>Moraceae</taxon>
        <taxon>Ficeae</taxon>
        <taxon>Ficus</taxon>
    </lineage>
</organism>
<evidence type="ECO:0000256" key="1">
    <source>
        <dbReference type="SAM" id="MobiDB-lite"/>
    </source>
</evidence>
<dbReference type="Proteomes" id="UP001187192">
    <property type="component" value="Unassembled WGS sequence"/>
</dbReference>
<proteinExistence type="predicted"/>
<feature type="region of interest" description="Disordered" evidence="1">
    <location>
        <begin position="92"/>
        <end position="111"/>
    </location>
</feature>
<keyword evidence="3" id="KW-1185">Reference proteome</keyword>
<evidence type="ECO:0000313" key="3">
    <source>
        <dbReference type="Proteomes" id="UP001187192"/>
    </source>
</evidence>
<protein>
    <submittedName>
        <fullName evidence="2">Uncharacterized protein</fullName>
    </submittedName>
</protein>
<name>A0AA88DTH2_FICCA</name>
<accession>A0AA88DTH2</accession>
<gene>
    <name evidence="2" type="ORF">TIFTF001_030460</name>
</gene>
<reference evidence="2" key="1">
    <citation type="submission" date="2023-07" db="EMBL/GenBank/DDBJ databases">
        <title>draft genome sequence of fig (Ficus carica).</title>
        <authorList>
            <person name="Takahashi T."/>
            <person name="Nishimura K."/>
        </authorList>
    </citation>
    <scope>NUCLEOTIDE SEQUENCE</scope>
</reference>